<evidence type="ECO:0000256" key="1">
    <source>
        <dbReference type="SAM" id="MobiDB-lite"/>
    </source>
</evidence>
<organism evidence="2 3">
    <name type="scientific">Actinomycetospora chlora</name>
    <dbReference type="NCBI Taxonomy" id="663608"/>
    <lineage>
        <taxon>Bacteria</taxon>
        <taxon>Bacillati</taxon>
        <taxon>Actinomycetota</taxon>
        <taxon>Actinomycetes</taxon>
        <taxon>Pseudonocardiales</taxon>
        <taxon>Pseudonocardiaceae</taxon>
        <taxon>Actinomycetospora</taxon>
    </lineage>
</organism>
<feature type="region of interest" description="Disordered" evidence="1">
    <location>
        <begin position="38"/>
        <end position="89"/>
    </location>
</feature>
<dbReference type="EMBL" id="BAABHO010000001">
    <property type="protein sequence ID" value="GAA4772512.1"/>
    <property type="molecule type" value="Genomic_DNA"/>
</dbReference>
<protein>
    <recommendedName>
        <fullName evidence="4">Secreted protein</fullName>
    </recommendedName>
</protein>
<gene>
    <name evidence="2" type="ORF">GCM10023200_01050</name>
</gene>
<comment type="caution">
    <text evidence="2">The sequence shown here is derived from an EMBL/GenBank/DDBJ whole genome shotgun (WGS) entry which is preliminary data.</text>
</comment>
<feature type="compositionally biased region" description="Low complexity" evidence="1">
    <location>
        <begin position="140"/>
        <end position="162"/>
    </location>
</feature>
<evidence type="ECO:0000313" key="3">
    <source>
        <dbReference type="Proteomes" id="UP001500928"/>
    </source>
</evidence>
<dbReference type="Proteomes" id="UP001500928">
    <property type="component" value="Unassembled WGS sequence"/>
</dbReference>
<proteinExistence type="predicted"/>
<reference evidence="3" key="1">
    <citation type="journal article" date="2019" name="Int. J. Syst. Evol. Microbiol.">
        <title>The Global Catalogue of Microorganisms (GCM) 10K type strain sequencing project: providing services to taxonomists for standard genome sequencing and annotation.</title>
        <authorList>
            <consortium name="The Broad Institute Genomics Platform"/>
            <consortium name="The Broad Institute Genome Sequencing Center for Infectious Disease"/>
            <person name="Wu L."/>
            <person name="Ma J."/>
        </authorList>
    </citation>
    <scope>NUCLEOTIDE SEQUENCE [LARGE SCALE GENOMIC DNA]</scope>
    <source>
        <strain evidence="3">JCM 17979</strain>
    </source>
</reference>
<feature type="compositionally biased region" description="Acidic residues" evidence="1">
    <location>
        <begin position="121"/>
        <end position="139"/>
    </location>
</feature>
<name>A0ABP9A282_9PSEU</name>
<sequence length="162" mass="15982">MGTHSARRPRTISRELAGRGLFTATAAVALVGGSAGMAFAGEAPSHGEGAHETGHQQDQQDCSIPVVDDGTQTVGHVLDGTSGGATGPVLDAADRALAPVHDGLCGPANDVLGQVPGLGSPDDEASPDEEEGTPDEEDAATPTAAAPGATTVTDLPDVPVTS</sequence>
<accession>A0ABP9A282</accession>
<feature type="region of interest" description="Disordered" evidence="1">
    <location>
        <begin position="104"/>
        <end position="162"/>
    </location>
</feature>
<evidence type="ECO:0000313" key="2">
    <source>
        <dbReference type="EMBL" id="GAA4772512.1"/>
    </source>
</evidence>
<dbReference type="RefSeq" id="WP_345410216.1">
    <property type="nucleotide sequence ID" value="NZ_BAABHO010000001.1"/>
</dbReference>
<keyword evidence="3" id="KW-1185">Reference proteome</keyword>
<evidence type="ECO:0008006" key="4">
    <source>
        <dbReference type="Google" id="ProtNLM"/>
    </source>
</evidence>